<dbReference type="GO" id="GO:0005576">
    <property type="term" value="C:extracellular region"/>
    <property type="evidence" value="ECO:0007669"/>
    <property type="project" value="UniProtKB-SubCell"/>
</dbReference>
<name>A0AAD7XBD2_9APHY</name>
<proteinExistence type="inferred from homology"/>
<evidence type="ECO:0008006" key="7">
    <source>
        <dbReference type="Google" id="ProtNLM"/>
    </source>
</evidence>
<comment type="caution">
    <text evidence="5">The sequence shown here is derived from an EMBL/GenBank/DDBJ whole genome shotgun (WGS) entry which is preliminary data.</text>
</comment>
<keyword evidence="3" id="KW-0964">Secreted</keyword>
<protein>
    <recommendedName>
        <fullName evidence="7">Cerato-platanin</fullName>
    </recommendedName>
</protein>
<comment type="similarity">
    <text evidence="2">Belongs to the cerato-platanin family.</text>
</comment>
<keyword evidence="6" id="KW-1185">Reference proteome</keyword>
<evidence type="ECO:0000256" key="3">
    <source>
        <dbReference type="ARBA" id="ARBA00022525"/>
    </source>
</evidence>
<feature type="signal peptide" evidence="4">
    <location>
        <begin position="1"/>
        <end position="18"/>
    </location>
</feature>
<dbReference type="AlphaFoldDB" id="A0AAD7XBD2"/>
<accession>A0AAD7XBD2</accession>
<dbReference type="CDD" id="cd22778">
    <property type="entry name" value="DPBB_CEPL-like"/>
    <property type="match status" value="1"/>
</dbReference>
<organism evidence="5 6">
    <name type="scientific">Trametes cubensis</name>
    <dbReference type="NCBI Taxonomy" id="1111947"/>
    <lineage>
        <taxon>Eukaryota</taxon>
        <taxon>Fungi</taxon>
        <taxon>Dikarya</taxon>
        <taxon>Basidiomycota</taxon>
        <taxon>Agaricomycotina</taxon>
        <taxon>Agaricomycetes</taxon>
        <taxon>Polyporales</taxon>
        <taxon>Polyporaceae</taxon>
        <taxon>Trametes</taxon>
    </lineage>
</organism>
<dbReference type="EMBL" id="JAPEVG010000108">
    <property type="protein sequence ID" value="KAJ8482724.1"/>
    <property type="molecule type" value="Genomic_DNA"/>
</dbReference>
<gene>
    <name evidence="5" type="ORF">ONZ51_g5189</name>
</gene>
<keyword evidence="4" id="KW-0732">Signal</keyword>
<sequence length="142" mass="14225">MKFATLAATLLAIPAAFAANSTTVSVSFDEVYDNASGSLATVACSDGEHGMLTKGFTTFGSLPTFPNIGGAPAIAGWNSDACGTCWELTHNGTSIHVLAIDVGGKGFNIALSALNKLTNGTAVQVGRINATATQANASACGL</sequence>
<evidence type="ECO:0000256" key="2">
    <source>
        <dbReference type="ARBA" id="ARBA00010421"/>
    </source>
</evidence>
<evidence type="ECO:0000256" key="1">
    <source>
        <dbReference type="ARBA" id="ARBA00004613"/>
    </source>
</evidence>
<dbReference type="InterPro" id="IPR010829">
    <property type="entry name" value="Cerato-platanin"/>
</dbReference>
<dbReference type="SUPFAM" id="SSF50685">
    <property type="entry name" value="Barwin-like endoglucanases"/>
    <property type="match status" value="1"/>
</dbReference>
<comment type="subcellular location">
    <subcellularLocation>
        <location evidence="1">Secreted</location>
    </subcellularLocation>
</comment>
<reference evidence="5" key="1">
    <citation type="submission" date="2022-11" db="EMBL/GenBank/DDBJ databases">
        <title>Genome Sequence of Cubamyces cubensis.</title>
        <authorList>
            <person name="Buettner E."/>
        </authorList>
    </citation>
    <scope>NUCLEOTIDE SEQUENCE</scope>
    <source>
        <strain evidence="5">MPL-01</strain>
    </source>
</reference>
<dbReference type="InterPro" id="IPR036908">
    <property type="entry name" value="RlpA-like_sf"/>
</dbReference>
<evidence type="ECO:0000313" key="5">
    <source>
        <dbReference type="EMBL" id="KAJ8482724.1"/>
    </source>
</evidence>
<evidence type="ECO:0000256" key="4">
    <source>
        <dbReference type="SAM" id="SignalP"/>
    </source>
</evidence>
<evidence type="ECO:0000313" key="6">
    <source>
        <dbReference type="Proteomes" id="UP001215151"/>
    </source>
</evidence>
<feature type="chain" id="PRO_5042202660" description="Cerato-platanin" evidence="4">
    <location>
        <begin position="19"/>
        <end position="142"/>
    </location>
</feature>
<dbReference type="Pfam" id="PF07249">
    <property type="entry name" value="Cerato-platanin"/>
    <property type="match status" value="1"/>
</dbReference>
<dbReference type="Proteomes" id="UP001215151">
    <property type="component" value="Unassembled WGS sequence"/>
</dbReference>
<dbReference type="Gene3D" id="2.40.40.10">
    <property type="entry name" value="RlpA-like domain"/>
    <property type="match status" value="1"/>
</dbReference>